<dbReference type="PANTHER" id="PTHR32027">
    <property type="entry name" value="CYTOSINE DEAMINASE"/>
    <property type="match status" value="1"/>
</dbReference>
<evidence type="ECO:0000313" key="3">
    <source>
        <dbReference type="Proteomes" id="UP000276128"/>
    </source>
</evidence>
<comment type="caution">
    <text evidence="2">The sequence shown here is derived from an EMBL/GenBank/DDBJ whole genome shotgun (WGS) entry which is preliminary data.</text>
</comment>
<dbReference type="EMBL" id="RXHU01000074">
    <property type="protein sequence ID" value="RTE06449.1"/>
    <property type="molecule type" value="Genomic_DNA"/>
</dbReference>
<accession>A0A3S0A1J6</accession>
<dbReference type="OrthoDB" id="9815027at2"/>
<dbReference type="InterPro" id="IPR032466">
    <property type="entry name" value="Metal_Hydrolase"/>
</dbReference>
<proteinExistence type="predicted"/>
<dbReference type="InterPro" id="IPR052349">
    <property type="entry name" value="Metallo-hydrolase_Enzymes"/>
</dbReference>
<dbReference type="Gene3D" id="2.30.40.10">
    <property type="entry name" value="Urease, subunit C, domain 1"/>
    <property type="match status" value="1"/>
</dbReference>
<dbReference type="Gene3D" id="3.20.20.140">
    <property type="entry name" value="Metal-dependent hydrolases"/>
    <property type="match status" value="1"/>
</dbReference>
<dbReference type="Pfam" id="PF07969">
    <property type="entry name" value="Amidohydro_3"/>
    <property type="match status" value="1"/>
</dbReference>
<keyword evidence="2" id="KW-0378">Hydrolase</keyword>
<feature type="domain" description="Amidohydrolase 3" evidence="1">
    <location>
        <begin position="90"/>
        <end position="315"/>
    </location>
</feature>
<reference evidence="2 3" key="1">
    <citation type="submission" date="2018-12" db="EMBL/GenBank/DDBJ databases">
        <title>Bacillus ochoae sp. nov., Paenibacillus whitsoniae sp. nov., Paenibacillus spiritus sp. nov. Isolated from the Mars Exploration Rover during spacecraft assembly.</title>
        <authorList>
            <person name="Seuylemezian A."/>
            <person name="Vaishampayan P."/>
        </authorList>
    </citation>
    <scope>NUCLEOTIDE SEQUENCE [LARGE SCALE GENOMIC DNA]</scope>
    <source>
        <strain evidence="2 3">MER 54</strain>
    </source>
</reference>
<evidence type="ECO:0000259" key="1">
    <source>
        <dbReference type="Pfam" id="PF07969"/>
    </source>
</evidence>
<dbReference type="GO" id="GO:0016814">
    <property type="term" value="F:hydrolase activity, acting on carbon-nitrogen (but not peptide) bonds, in cyclic amidines"/>
    <property type="evidence" value="ECO:0007669"/>
    <property type="project" value="TreeGrafter"/>
</dbReference>
<evidence type="ECO:0000313" key="2">
    <source>
        <dbReference type="EMBL" id="RTE06449.1"/>
    </source>
</evidence>
<dbReference type="Proteomes" id="UP000276128">
    <property type="component" value="Unassembled WGS sequence"/>
</dbReference>
<dbReference type="InterPro" id="IPR013108">
    <property type="entry name" value="Amidohydro_3"/>
</dbReference>
<name>A0A3S0A1J6_9BACL</name>
<organism evidence="2 3">
    <name type="scientific">Paenibacillus whitsoniae</name>
    <dbReference type="NCBI Taxonomy" id="2496558"/>
    <lineage>
        <taxon>Bacteria</taxon>
        <taxon>Bacillati</taxon>
        <taxon>Bacillota</taxon>
        <taxon>Bacilli</taxon>
        <taxon>Bacillales</taxon>
        <taxon>Paenibacillaceae</taxon>
        <taxon>Paenibacillus</taxon>
    </lineage>
</organism>
<gene>
    <name evidence="2" type="ORF">EJQ19_22970</name>
</gene>
<dbReference type="AlphaFoldDB" id="A0A3S0A1J6"/>
<dbReference type="InterPro" id="IPR011059">
    <property type="entry name" value="Metal-dep_hydrolase_composite"/>
</dbReference>
<sequence>MDQWLCNVQVNGTLQDVHLLNGVIHRMVPAGSVSGWDAREMLMLPLFKDAHVHLDKAFPDQTWISRRRVTSLFEQFQMEKHLLAEIRTSQKERARAILQDMLENGTSSLRVHVDIDPEIGLSHLAMVQELQAEYQGILTMEIVAFPQQGLLRSHAAPLIEQAMQAGASIVGGVDPAGVDLDIERCLKTIFDISTAYDAEVDIHLHDPGHLGLFTIKRIMAYTEQYGKQGQVTVSHAYCLGEVSAQESLETAKQLAELDIAIVTSVPIDSAMPRIEQLTEAGVRVALGSDHTGLDAWTPFGFTDLLQRARRLADMHRWHDDARLRSVFTYLGSTASSFRVGDSADFSLVRALNCEHAAAIAPPREIVCIRGVPVAGRQRHLAWHSEQNKPNIEERFQ</sequence>
<protein>
    <submittedName>
        <fullName evidence="2">Amidohydrolase</fullName>
    </submittedName>
</protein>
<dbReference type="PANTHER" id="PTHR32027:SF9">
    <property type="entry name" value="BLL3847 PROTEIN"/>
    <property type="match status" value="1"/>
</dbReference>
<dbReference type="RefSeq" id="WP_126143574.1">
    <property type="nucleotide sequence ID" value="NZ_RXHU01000074.1"/>
</dbReference>
<dbReference type="SUPFAM" id="SSF51556">
    <property type="entry name" value="Metallo-dependent hydrolases"/>
    <property type="match status" value="1"/>
</dbReference>
<keyword evidence="3" id="KW-1185">Reference proteome</keyword>